<protein>
    <submittedName>
        <fullName evidence="6">TetR family transcriptional regulator</fullName>
    </submittedName>
</protein>
<comment type="caution">
    <text evidence="6">The sequence shown here is derived from an EMBL/GenBank/DDBJ whole genome shotgun (WGS) entry which is preliminary data.</text>
</comment>
<name>A0A6P2C234_9ACTN</name>
<dbReference type="InterPro" id="IPR009057">
    <property type="entry name" value="Homeodomain-like_sf"/>
</dbReference>
<keyword evidence="7" id="KW-1185">Reference proteome</keyword>
<evidence type="ECO:0000313" key="6">
    <source>
        <dbReference type="EMBL" id="TVZ05449.1"/>
    </source>
</evidence>
<keyword evidence="2 4" id="KW-0238">DNA-binding</keyword>
<dbReference type="EMBL" id="RPFW01000002">
    <property type="protein sequence ID" value="TVZ05449.1"/>
    <property type="molecule type" value="Genomic_DNA"/>
</dbReference>
<keyword evidence="3" id="KW-0804">Transcription</keyword>
<evidence type="ECO:0000256" key="3">
    <source>
        <dbReference type="ARBA" id="ARBA00023163"/>
    </source>
</evidence>
<evidence type="ECO:0000256" key="2">
    <source>
        <dbReference type="ARBA" id="ARBA00023125"/>
    </source>
</evidence>
<feature type="DNA-binding region" description="H-T-H motif" evidence="4">
    <location>
        <begin position="39"/>
        <end position="58"/>
    </location>
</feature>
<dbReference type="AlphaFoldDB" id="A0A6P2C234"/>
<dbReference type="InterPro" id="IPR001647">
    <property type="entry name" value="HTH_TetR"/>
</dbReference>
<evidence type="ECO:0000313" key="7">
    <source>
        <dbReference type="Proteomes" id="UP000460272"/>
    </source>
</evidence>
<proteinExistence type="predicted"/>
<reference evidence="6 7" key="1">
    <citation type="submission" date="2018-11" db="EMBL/GenBank/DDBJ databases">
        <title>Trebonia kvetii gen.nov., sp.nov., a novel acidophilic actinobacterium, and proposal of the new actinobacterial family Treboniaceae fam. nov.</title>
        <authorList>
            <person name="Rapoport D."/>
            <person name="Sagova-Mareckova M."/>
            <person name="Sedlacek I."/>
            <person name="Provaznik J."/>
            <person name="Kralova S."/>
            <person name="Pavlinic D."/>
            <person name="Benes V."/>
            <person name="Kopecky J."/>
        </authorList>
    </citation>
    <scope>NUCLEOTIDE SEQUENCE [LARGE SCALE GENOMIC DNA]</scope>
    <source>
        <strain evidence="6 7">15Tr583</strain>
    </source>
</reference>
<dbReference type="Pfam" id="PF00440">
    <property type="entry name" value="TetR_N"/>
    <property type="match status" value="1"/>
</dbReference>
<sequence>MSTPMQDAGRRDRKKDETRQALRDAAHRLFAEKGFARTTIDDITEAADVSRRTFFRYYDSKDDLLRTEVADLLPVMLAALRARPAGEPPLAAILAALRTLIGADGPPALARSLASPVSGLRTRLSMIRLLADWEQAIADVLLARAGIESPSDEDRLRAVVIACAATSALRASAQVYRSRYDGRGLETRLLLPIVEQAFGVLLDGAAQAQPQDRASADAS</sequence>
<feature type="domain" description="HTH tetR-type" evidence="5">
    <location>
        <begin position="16"/>
        <end position="76"/>
    </location>
</feature>
<dbReference type="PRINTS" id="PR00455">
    <property type="entry name" value="HTHTETR"/>
</dbReference>
<dbReference type="GO" id="GO:0003700">
    <property type="term" value="F:DNA-binding transcription factor activity"/>
    <property type="evidence" value="ECO:0007669"/>
    <property type="project" value="TreeGrafter"/>
</dbReference>
<dbReference type="InterPro" id="IPR050109">
    <property type="entry name" value="HTH-type_TetR-like_transc_reg"/>
</dbReference>
<accession>A0A6P2C234</accession>
<evidence type="ECO:0000259" key="5">
    <source>
        <dbReference type="PROSITE" id="PS50977"/>
    </source>
</evidence>
<dbReference type="RefSeq" id="WP_145853150.1">
    <property type="nucleotide sequence ID" value="NZ_RPFW01000002.1"/>
</dbReference>
<dbReference type="OrthoDB" id="8688418at2"/>
<organism evidence="6 7">
    <name type="scientific">Trebonia kvetii</name>
    <dbReference type="NCBI Taxonomy" id="2480626"/>
    <lineage>
        <taxon>Bacteria</taxon>
        <taxon>Bacillati</taxon>
        <taxon>Actinomycetota</taxon>
        <taxon>Actinomycetes</taxon>
        <taxon>Streptosporangiales</taxon>
        <taxon>Treboniaceae</taxon>
        <taxon>Trebonia</taxon>
    </lineage>
</organism>
<dbReference type="PANTHER" id="PTHR30055:SF238">
    <property type="entry name" value="MYCOFACTOCIN BIOSYNTHESIS TRANSCRIPTIONAL REGULATOR MFTR-RELATED"/>
    <property type="match status" value="1"/>
</dbReference>
<dbReference type="GO" id="GO:0000976">
    <property type="term" value="F:transcription cis-regulatory region binding"/>
    <property type="evidence" value="ECO:0007669"/>
    <property type="project" value="TreeGrafter"/>
</dbReference>
<evidence type="ECO:0000256" key="4">
    <source>
        <dbReference type="PROSITE-ProRule" id="PRU00335"/>
    </source>
</evidence>
<dbReference type="SUPFAM" id="SSF46689">
    <property type="entry name" value="Homeodomain-like"/>
    <property type="match status" value="1"/>
</dbReference>
<dbReference type="Proteomes" id="UP000460272">
    <property type="component" value="Unassembled WGS sequence"/>
</dbReference>
<dbReference type="Gene3D" id="1.10.357.10">
    <property type="entry name" value="Tetracycline Repressor, domain 2"/>
    <property type="match status" value="1"/>
</dbReference>
<dbReference type="PROSITE" id="PS50977">
    <property type="entry name" value="HTH_TETR_2"/>
    <property type="match status" value="1"/>
</dbReference>
<dbReference type="PANTHER" id="PTHR30055">
    <property type="entry name" value="HTH-TYPE TRANSCRIPTIONAL REGULATOR RUTR"/>
    <property type="match status" value="1"/>
</dbReference>
<evidence type="ECO:0000256" key="1">
    <source>
        <dbReference type="ARBA" id="ARBA00023015"/>
    </source>
</evidence>
<gene>
    <name evidence="6" type="ORF">EAS64_12940</name>
</gene>
<keyword evidence="1" id="KW-0805">Transcription regulation</keyword>